<dbReference type="PANTHER" id="PTHR39192:SF1">
    <property type="entry name" value="IRON UPTAKE SYSTEM COMPONENT EFEO"/>
    <property type="match status" value="1"/>
</dbReference>
<proteinExistence type="inferred from homology"/>
<name>A0ABS9TAZ7_9PSEU</name>
<dbReference type="InterPro" id="IPR050894">
    <property type="entry name" value="EfeM/EfeO_iron_uptake"/>
</dbReference>
<dbReference type="InterPro" id="IPR038352">
    <property type="entry name" value="Imelysin_sf"/>
</dbReference>
<evidence type="ECO:0000313" key="7">
    <source>
        <dbReference type="Proteomes" id="UP001299970"/>
    </source>
</evidence>
<evidence type="ECO:0000256" key="3">
    <source>
        <dbReference type="ARBA" id="ARBA00022729"/>
    </source>
</evidence>
<evidence type="ECO:0000256" key="4">
    <source>
        <dbReference type="SAM" id="MobiDB-lite"/>
    </source>
</evidence>
<dbReference type="PANTHER" id="PTHR39192">
    <property type="entry name" value="IRON UPTAKE SYSTEM COMPONENT EFEO"/>
    <property type="match status" value="1"/>
</dbReference>
<evidence type="ECO:0000259" key="5">
    <source>
        <dbReference type="Pfam" id="PF09375"/>
    </source>
</evidence>
<keyword evidence="7" id="KW-1185">Reference proteome</keyword>
<feature type="region of interest" description="Disordered" evidence="4">
    <location>
        <begin position="30"/>
        <end position="63"/>
    </location>
</feature>
<dbReference type="Proteomes" id="UP001299970">
    <property type="component" value="Unassembled WGS sequence"/>
</dbReference>
<evidence type="ECO:0000313" key="6">
    <source>
        <dbReference type="EMBL" id="MCH6165719.1"/>
    </source>
</evidence>
<organism evidence="6 7">
    <name type="scientific">Pseudonocardia alaniniphila</name>
    <dbReference type="NCBI Taxonomy" id="75291"/>
    <lineage>
        <taxon>Bacteria</taxon>
        <taxon>Bacillati</taxon>
        <taxon>Actinomycetota</taxon>
        <taxon>Actinomycetes</taxon>
        <taxon>Pseudonocardiales</taxon>
        <taxon>Pseudonocardiaceae</taxon>
        <taxon>Pseudonocardia</taxon>
    </lineage>
</organism>
<gene>
    <name evidence="6" type="ORF">MMF94_08500</name>
</gene>
<accession>A0ABS9TAZ7</accession>
<feature type="domain" description="Imelysin-like" evidence="5">
    <location>
        <begin position="156"/>
        <end position="385"/>
    </location>
</feature>
<reference evidence="6 7" key="1">
    <citation type="submission" date="2022-03" db="EMBL/GenBank/DDBJ databases">
        <title>Pseudonocardia alaer sp. nov., a novel actinomycete isolated from reed forest soil.</title>
        <authorList>
            <person name="Wang L."/>
        </authorList>
    </citation>
    <scope>NUCLEOTIDE SEQUENCE [LARGE SCALE GENOMIC DNA]</scope>
    <source>
        <strain evidence="6 7">Y-16303</strain>
    </source>
</reference>
<comment type="subcellular location">
    <subcellularLocation>
        <location evidence="1">Cell envelope</location>
    </subcellularLocation>
</comment>
<sequence length="396" mass="41528">MPASREARWPLAGLAVVALVVTGAATLWPAPSASPAQPPTSDPVVSVSRSSCGRDWTRPRPGPQTFQVHNTGAVTTTVDLIEPATGAVVGEVEGVGSGTTRALPVSLGDGEYAFRCIPDEADAVVGPTVRISGSGLPSNPAVVPVTQEDLYGPTKAYETRVLTGIDALVRDSGRLAAAVRRGDREASETAWLTAHLSYERLGAAYGAFDDAATAIDGTAAGLAGGTADPGFTGFHRLEFGLWHDEPMGALAAVADRLDADVRDLQQTFPAAQIDPNDMALRAHEIMEDALQFEVTGRTDYGSGTSLATTLANIEGTRTVLDVLRPVLQPRMPALPTVDSWLDRATAAVQAARRPDGTWTPVGALDRGEREKIDGTIAELTEQLAPIADILAPRRVS</sequence>
<keyword evidence="3" id="KW-0732">Signal</keyword>
<dbReference type="CDD" id="cd14656">
    <property type="entry name" value="Imelysin-like_EfeO"/>
    <property type="match status" value="1"/>
</dbReference>
<dbReference type="Gene3D" id="1.20.1420.20">
    <property type="entry name" value="M75 peptidase, HXXE motif"/>
    <property type="match status" value="1"/>
</dbReference>
<keyword evidence="6" id="KW-0449">Lipoprotein</keyword>
<dbReference type="InterPro" id="IPR018976">
    <property type="entry name" value="Imelysin-like"/>
</dbReference>
<dbReference type="InterPro" id="IPR034981">
    <property type="entry name" value="Imelysin-like_EfeO/Algp7"/>
</dbReference>
<evidence type="ECO:0000256" key="1">
    <source>
        <dbReference type="ARBA" id="ARBA00004196"/>
    </source>
</evidence>
<dbReference type="RefSeq" id="WP_241035755.1">
    <property type="nucleotide sequence ID" value="NZ_BAAAJF010000078.1"/>
</dbReference>
<comment type="similarity">
    <text evidence="2">Belongs to the EfeM/EfeO family.</text>
</comment>
<evidence type="ECO:0000256" key="2">
    <source>
        <dbReference type="ARBA" id="ARBA00005989"/>
    </source>
</evidence>
<comment type="caution">
    <text evidence="6">The sequence shown here is derived from an EMBL/GenBank/DDBJ whole genome shotgun (WGS) entry which is preliminary data.</text>
</comment>
<protein>
    <submittedName>
        <fullName evidence="6">EfeM/EfeO family lipoprotein</fullName>
    </submittedName>
</protein>
<dbReference type="EMBL" id="JAKXMK010000007">
    <property type="protein sequence ID" value="MCH6165719.1"/>
    <property type="molecule type" value="Genomic_DNA"/>
</dbReference>
<dbReference type="Pfam" id="PF09375">
    <property type="entry name" value="Peptidase_M75"/>
    <property type="match status" value="1"/>
</dbReference>